<evidence type="ECO:0000313" key="4">
    <source>
        <dbReference type="Proteomes" id="UP001302652"/>
    </source>
</evidence>
<feature type="signal peptide" evidence="2">
    <location>
        <begin position="1"/>
        <end position="21"/>
    </location>
</feature>
<gene>
    <name evidence="3" type="ORF">RW095_30105</name>
</gene>
<feature type="region of interest" description="Disordered" evidence="1">
    <location>
        <begin position="67"/>
        <end position="86"/>
    </location>
</feature>
<dbReference type="RefSeq" id="WP_317022371.1">
    <property type="nucleotide sequence ID" value="NZ_CP136513.1"/>
</dbReference>
<accession>A0ABZ0ETI2</accession>
<keyword evidence="4" id="KW-1185">Reference proteome</keyword>
<proteinExistence type="predicted"/>
<sequence>MKLISSLLFTAMLVAPMVSHAQVSSAAKADSPVFTVFVDTPTGYTFVKMPDGWKYVGAVTQKDARLAQRRSVPKAQSSAVSRADQG</sequence>
<keyword evidence="2" id="KW-0732">Signal</keyword>
<organism evidence="3 4">
    <name type="scientific">Paraburkholderia kirstenboschensis</name>
    <dbReference type="NCBI Taxonomy" id="1245436"/>
    <lineage>
        <taxon>Bacteria</taxon>
        <taxon>Pseudomonadati</taxon>
        <taxon>Pseudomonadota</taxon>
        <taxon>Betaproteobacteria</taxon>
        <taxon>Burkholderiales</taxon>
        <taxon>Burkholderiaceae</taxon>
        <taxon>Paraburkholderia</taxon>
    </lineage>
</organism>
<name>A0ABZ0ETI2_9BURK</name>
<dbReference type="EMBL" id="CP136513">
    <property type="protein sequence ID" value="WOD20440.1"/>
    <property type="molecule type" value="Genomic_DNA"/>
</dbReference>
<reference evidence="3 4" key="1">
    <citation type="submission" date="2023-10" db="EMBL/GenBank/DDBJ databases">
        <title>Surface-active antibiotics is a multifunctional adaptation for post-fire microbes.</title>
        <authorList>
            <person name="Liu M.D."/>
            <person name="Du Y."/>
            <person name="Koupaei S.K."/>
            <person name="Kim N.R."/>
            <person name="Zhang W."/>
            <person name="Traxler M.F."/>
        </authorList>
    </citation>
    <scope>NUCLEOTIDE SEQUENCE [LARGE SCALE GENOMIC DNA]</scope>
    <source>
        <strain evidence="3 4">F3</strain>
    </source>
</reference>
<evidence type="ECO:0000256" key="2">
    <source>
        <dbReference type="SAM" id="SignalP"/>
    </source>
</evidence>
<dbReference type="Proteomes" id="UP001302652">
    <property type="component" value="Chromosome 1"/>
</dbReference>
<feature type="chain" id="PRO_5047038586" evidence="2">
    <location>
        <begin position="22"/>
        <end position="86"/>
    </location>
</feature>
<evidence type="ECO:0000313" key="3">
    <source>
        <dbReference type="EMBL" id="WOD20440.1"/>
    </source>
</evidence>
<protein>
    <submittedName>
        <fullName evidence="3">Uncharacterized protein</fullName>
    </submittedName>
</protein>
<evidence type="ECO:0000256" key="1">
    <source>
        <dbReference type="SAM" id="MobiDB-lite"/>
    </source>
</evidence>